<evidence type="ECO:0008006" key="4">
    <source>
        <dbReference type="Google" id="ProtNLM"/>
    </source>
</evidence>
<dbReference type="Pfam" id="PF00400">
    <property type="entry name" value="WD40"/>
    <property type="match status" value="3"/>
</dbReference>
<proteinExistence type="predicted"/>
<reference evidence="2" key="2">
    <citation type="journal article" date="2022" name="Hortic Res">
        <title>The genome of Dioscorea zingiberensis sheds light on the biosynthesis, origin and evolution of the medicinally important diosgenin saponins.</title>
        <authorList>
            <person name="Li Y."/>
            <person name="Tan C."/>
            <person name="Li Z."/>
            <person name="Guo J."/>
            <person name="Li S."/>
            <person name="Chen X."/>
            <person name="Wang C."/>
            <person name="Dai X."/>
            <person name="Yang H."/>
            <person name="Song W."/>
            <person name="Hou L."/>
            <person name="Xu J."/>
            <person name="Tong Z."/>
            <person name="Xu A."/>
            <person name="Yuan X."/>
            <person name="Wang W."/>
            <person name="Yang Q."/>
            <person name="Chen L."/>
            <person name="Sun Z."/>
            <person name="Wang K."/>
            <person name="Pan B."/>
            <person name="Chen J."/>
            <person name="Bao Y."/>
            <person name="Liu F."/>
            <person name="Qi X."/>
            <person name="Gang D.R."/>
            <person name="Wen J."/>
            <person name="Li J."/>
        </authorList>
    </citation>
    <scope>NUCLEOTIDE SEQUENCE</scope>
    <source>
        <strain evidence="2">Dzin_1.0</strain>
    </source>
</reference>
<feature type="repeat" description="WD" evidence="1">
    <location>
        <begin position="271"/>
        <end position="303"/>
    </location>
</feature>
<feature type="repeat" description="WD" evidence="1">
    <location>
        <begin position="120"/>
        <end position="151"/>
    </location>
</feature>
<dbReference type="InterPro" id="IPR001680">
    <property type="entry name" value="WD40_rpt"/>
</dbReference>
<protein>
    <recommendedName>
        <fullName evidence="4">Protein ROOT INITIATION DEFECTIVE 3-like</fullName>
    </recommendedName>
</protein>
<accession>A0A9D5C300</accession>
<dbReference type="Gene3D" id="2.130.10.10">
    <property type="entry name" value="YVTN repeat-like/Quinoprotein amine dehydrogenase"/>
    <property type="match status" value="2"/>
</dbReference>
<dbReference type="InterPro" id="IPR045227">
    <property type="entry name" value="WDR18/Ipi3/RID3"/>
</dbReference>
<evidence type="ECO:0000313" key="2">
    <source>
        <dbReference type="EMBL" id="KAJ0965318.1"/>
    </source>
</evidence>
<dbReference type="GO" id="GO:0006364">
    <property type="term" value="P:rRNA processing"/>
    <property type="evidence" value="ECO:0007669"/>
    <property type="project" value="TreeGrafter"/>
</dbReference>
<dbReference type="EMBL" id="JAGGNH010000008">
    <property type="protein sequence ID" value="KAJ0965318.1"/>
    <property type="molecule type" value="Genomic_DNA"/>
</dbReference>
<dbReference type="SMART" id="SM00320">
    <property type="entry name" value="WD40"/>
    <property type="match status" value="5"/>
</dbReference>
<keyword evidence="1" id="KW-0853">WD repeat</keyword>
<dbReference type="Proteomes" id="UP001085076">
    <property type="component" value="Miscellaneous, Linkage group lg08"/>
</dbReference>
<comment type="caution">
    <text evidence="2">The sequence shown here is derived from an EMBL/GenBank/DDBJ whole genome shotgun (WGS) entry which is preliminary data.</text>
</comment>
<reference evidence="2" key="1">
    <citation type="submission" date="2021-03" db="EMBL/GenBank/DDBJ databases">
        <authorList>
            <person name="Li Z."/>
            <person name="Yang C."/>
        </authorList>
    </citation>
    <scope>NUCLEOTIDE SEQUENCE</scope>
    <source>
        <strain evidence="2">Dzin_1.0</strain>
        <tissue evidence="2">Leaf</tissue>
    </source>
</reference>
<name>A0A9D5C300_9LILI</name>
<dbReference type="GO" id="GO:0120330">
    <property type="term" value="C:rixosome complex"/>
    <property type="evidence" value="ECO:0007669"/>
    <property type="project" value="TreeGrafter"/>
</dbReference>
<evidence type="ECO:0000313" key="3">
    <source>
        <dbReference type="Proteomes" id="UP001085076"/>
    </source>
</evidence>
<dbReference type="InterPro" id="IPR015943">
    <property type="entry name" value="WD40/YVTN_repeat-like_dom_sf"/>
</dbReference>
<dbReference type="PANTHER" id="PTHR18763">
    <property type="entry name" value="WD-REPEAT PROTEIN 18"/>
    <property type="match status" value="1"/>
</dbReference>
<dbReference type="PANTHER" id="PTHR18763:SF3">
    <property type="entry name" value="OS09G0477800 PROTEIN"/>
    <property type="match status" value="1"/>
</dbReference>
<dbReference type="GO" id="GO:0006261">
    <property type="term" value="P:DNA-templated DNA replication"/>
    <property type="evidence" value="ECO:0007669"/>
    <property type="project" value="TreeGrafter"/>
</dbReference>
<dbReference type="InterPro" id="IPR011047">
    <property type="entry name" value="Quinoprotein_ADH-like_sf"/>
</dbReference>
<dbReference type="PROSITE" id="PS50294">
    <property type="entry name" value="WD_REPEATS_REGION"/>
    <property type="match status" value="1"/>
</dbReference>
<gene>
    <name evidence="2" type="ORF">J5N97_026456</name>
</gene>
<sequence>MAIPSFSSEIILTSSPDGPIAAHDHLTGAIVSQCSITGSPRNGLAFASGELIAASHITLSASGFIHLFNWWSSSVLQSIPVPEPVAPLVATPHGSFLFAGGLSGSIYVLSLPSGDVFHSFHAHRHPVSCLTINADGSLLLSGGDDGMIAVFPIISLLDISSVESNDESIQALYQFTAHSMSVTGIASGTGGCNSIFITCSLDCMIKFWSLANGACLRTVNLECGLWSVIMDSTNAEAYVGGSDGRVYVVPVKMMRRRRFSGEEEEVVAWPAEESCGAVIALAMSNGNRNVVSASEDGIITIWDSGQVVRAVRPGRSSISGLLVAKGVSRATGVRRDVAVGFNAVGSMSCVEGMCKEVKEVEEMEECLNIVVKDRRRAIDSLEAAINTYKKLLCLLLKEAKGG</sequence>
<dbReference type="SUPFAM" id="SSF50998">
    <property type="entry name" value="Quinoprotein alcohol dehydrogenase-like"/>
    <property type="match status" value="1"/>
</dbReference>
<dbReference type="AlphaFoldDB" id="A0A9D5C300"/>
<evidence type="ECO:0000256" key="1">
    <source>
        <dbReference type="PROSITE-ProRule" id="PRU00221"/>
    </source>
</evidence>
<dbReference type="OrthoDB" id="756370at2759"/>
<dbReference type="PROSITE" id="PS50082">
    <property type="entry name" value="WD_REPEATS_2"/>
    <property type="match status" value="3"/>
</dbReference>
<keyword evidence="3" id="KW-1185">Reference proteome</keyword>
<dbReference type="GO" id="GO:0005656">
    <property type="term" value="C:nuclear pre-replicative complex"/>
    <property type="evidence" value="ECO:0007669"/>
    <property type="project" value="TreeGrafter"/>
</dbReference>
<organism evidence="2 3">
    <name type="scientific">Dioscorea zingiberensis</name>
    <dbReference type="NCBI Taxonomy" id="325984"/>
    <lineage>
        <taxon>Eukaryota</taxon>
        <taxon>Viridiplantae</taxon>
        <taxon>Streptophyta</taxon>
        <taxon>Embryophyta</taxon>
        <taxon>Tracheophyta</taxon>
        <taxon>Spermatophyta</taxon>
        <taxon>Magnoliopsida</taxon>
        <taxon>Liliopsida</taxon>
        <taxon>Dioscoreales</taxon>
        <taxon>Dioscoreaceae</taxon>
        <taxon>Dioscorea</taxon>
    </lineage>
</organism>
<feature type="repeat" description="WD" evidence="1">
    <location>
        <begin position="175"/>
        <end position="218"/>
    </location>
</feature>